<dbReference type="EMBL" id="JARJCN010000032">
    <property type="protein sequence ID" value="KAJ7086095.1"/>
    <property type="molecule type" value="Genomic_DNA"/>
</dbReference>
<dbReference type="Gene3D" id="1.10.510.10">
    <property type="entry name" value="Transferase(Phosphotransferase) domain 1"/>
    <property type="match status" value="1"/>
</dbReference>
<dbReference type="SUPFAM" id="SSF56112">
    <property type="entry name" value="Protein kinase-like (PK-like)"/>
    <property type="match status" value="1"/>
</dbReference>
<dbReference type="AlphaFoldDB" id="A0AAD6U3Z3"/>
<accession>A0AAD6U3Z3</accession>
<proteinExistence type="predicted"/>
<evidence type="ECO:0008006" key="4">
    <source>
        <dbReference type="Google" id="ProtNLM"/>
    </source>
</evidence>
<reference evidence="2" key="1">
    <citation type="submission" date="2023-03" db="EMBL/GenBank/DDBJ databases">
        <title>Massive genome expansion in bonnet fungi (Mycena s.s.) driven by repeated elements and novel gene families across ecological guilds.</title>
        <authorList>
            <consortium name="Lawrence Berkeley National Laboratory"/>
            <person name="Harder C.B."/>
            <person name="Miyauchi S."/>
            <person name="Viragh M."/>
            <person name="Kuo A."/>
            <person name="Thoen E."/>
            <person name="Andreopoulos B."/>
            <person name="Lu D."/>
            <person name="Skrede I."/>
            <person name="Drula E."/>
            <person name="Henrissat B."/>
            <person name="Morin E."/>
            <person name="Kohler A."/>
            <person name="Barry K."/>
            <person name="LaButti K."/>
            <person name="Morin E."/>
            <person name="Salamov A."/>
            <person name="Lipzen A."/>
            <person name="Mereny Z."/>
            <person name="Hegedus B."/>
            <person name="Baldrian P."/>
            <person name="Stursova M."/>
            <person name="Weitz H."/>
            <person name="Taylor A."/>
            <person name="Grigoriev I.V."/>
            <person name="Nagy L.G."/>
            <person name="Martin F."/>
            <person name="Kauserud H."/>
        </authorList>
    </citation>
    <scope>NUCLEOTIDE SEQUENCE</scope>
    <source>
        <strain evidence="2">CBHHK173m</strain>
    </source>
</reference>
<dbReference type="Proteomes" id="UP001222325">
    <property type="component" value="Unassembled WGS sequence"/>
</dbReference>
<dbReference type="InterPro" id="IPR011009">
    <property type="entry name" value="Kinase-like_dom_sf"/>
</dbReference>
<sequence length="499" mass="54895">MATSKQDSLSSSASVAAQSPSPLSLSLKPDAASTAAKIPNMLETQKTSCPLALYHGRPAHLSGLDVTLLHPVFSEFQASIRRDLDTFPFEQNDLALTDDYLLQMSSYLSEEPDRQIATAPLMAHFFGDSAAMRTELASNSQRYMPDGVLIAHLLELYPAREHGRYKGKTLFREMENGVGSGGVDPVDQGLQDYQLHCQDNAITRLHQASYVPAFLLAEAAPNFVIYGLCYEQGHVVAQPLTECVSVIPRAGVPGDMQSIVYTPDECHLASITRCFRSLANSLQALRLYYQTLKPASPQPDLLQPSPHFTTFNAGGNTHTLVYHEQLACNRASPQRAVFRATVDSAGASRMCVVKFAKSYNSEAHRSMTALGHAPRLLHCQREPSVGNFYVVIAEFISEITNPQPQQYESLQPALVQFHAQGFVYGELRLPNVLVDEAGCPKLVDFDWSGKAGSVRYPRLLNMELHWPPGVAPMAQITAEHDMWMLAHLPQVSPAVDTES</sequence>
<name>A0AAD6U3Z3_9AGAR</name>
<feature type="region of interest" description="Disordered" evidence="1">
    <location>
        <begin position="1"/>
        <end position="28"/>
    </location>
</feature>
<evidence type="ECO:0000313" key="2">
    <source>
        <dbReference type="EMBL" id="KAJ7086095.1"/>
    </source>
</evidence>
<evidence type="ECO:0000313" key="3">
    <source>
        <dbReference type="Proteomes" id="UP001222325"/>
    </source>
</evidence>
<comment type="caution">
    <text evidence="2">The sequence shown here is derived from an EMBL/GenBank/DDBJ whole genome shotgun (WGS) entry which is preliminary data.</text>
</comment>
<organism evidence="2 3">
    <name type="scientific">Mycena belliarum</name>
    <dbReference type="NCBI Taxonomy" id="1033014"/>
    <lineage>
        <taxon>Eukaryota</taxon>
        <taxon>Fungi</taxon>
        <taxon>Dikarya</taxon>
        <taxon>Basidiomycota</taxon>
        <taxon>Agaricomycotina</taxon>
        <taxon>Agaricomycetes</taxon>
        <taxon>Agaricomycetidae</taxon>
        <taxon>Agaricales</taxon>
        <taxon>Marasmiineae</taxon>
        <taxon>Mycenaceae</taxon>
        <taxon>Mycena</taxon>
    </lineage>
</organism>
<keyword evidence="3" id="KW-1185">Reference proteome</keyword>
<gene>
    <name evidence="2" type="ORF">B0H15DRAFT_887156</name>
</gene>
<protein>
    <recommendedName>
        <fullName evidence="4">Protein kinase domain-containing protein</fullName>
    </recommendedName>
</protein>
<evidence type="ECO:0000256" key="1">
    <source>
        <dbReference type="SAM" id="MobiDB-lite"/>
    </source>
</evidence>